<evidence type="ECO:0000256" key="3">
    <source>
        <dbReference type="ARBA" id="ARBA00022801"/>
    </source>
</evidence>
<sequence>MEKIKKKSQLFKRIGNIILALVIVLCIPFSIPRIFGYEVYAIKSESMNPSYPKNSVTYVEEANVIDVKANDVITFKLGTDTSDVMTHRVVKVDNEKKAFITKGDANSGVDKEPVVFSRFVGKPVFMVPFIGVFKPLFSTTGGYVFVGFLIVVVAALWIYSDILLKAYKKEKKESISNDKQSTEENNLDKNYSSDSKNKPSKKKNNFSLGVVVPLILGLILAGYAGSQLFMIYRDYSKSNQLYADLADNYTKEKKKKSKQNKWYDDIQIDFEALKKQNSDVVGWIYFENDDISYPILYSGDNKKYLRTALDKSDAIAGSIFLEAKNKTDFQDSHTLIYGHNMRNLSMFGKLKFYKRDPNYYADHKYFQIITEKKKYRYEIFAYEDVSENSFIYQVPFDVNDDFSNFLDKILKKSYFKSNIKPTKEDKVITLSTCSVEKQRFAVHAKRVDEK</sequence>
<evidence type="ECO:0000256" key="7">
    <source>
        <dbReference type="PIRSR" id="PIRSR605754-1"/>
    </source>
</evidence>
<feature type="active site" description="Proton donor/acceptor" evidence="7">
    <location>
        <position position="339"/>
    </location>
</feature>
<feature type="transmembrane region" description="Helical" evidence="9">
    <location>
        <begin position="143"/>
        <end position="164"/>
    </location>
</feature>
<dbReference type="EMBL" id="FNPG01000007">
    <property type="protein sequence ID" value="SDY08114.1"/>
    <property type="molecule type" value="Genomic_DNA"/>
</dbReference>
<evidence type="ECO:0000313" key="11">
    <source>
        <dbReference type="Proteomes" id="UP000183918"/>
    </source>
</evidence>
<keyword evidence="3" id="KW-0378">Hydrolase</keyword>
<keyword evidence="5 9" id="KW-0472">Membrane</keyword>
<evidence type="ECO:0000256" key="6">
    <source>
        <dbReference type="NCBIfam" id="TIGR02228"/>
    </source>
</evidence>
<dbReference type="GO" id="GO:0016020">
    <property type="term" value="C:membrane"/>
    <property type="evidence" value="ECO:0007669"/>
    <property type="project" value="UniProtKB-SubCell"/>
</dbReference>
<feature type="active site" description="Acyl-thioester intermediate" evidence="7">
    <location>
        <position position="433"/>
    </location>
</feature>
<reference evidence="10 11" key="1">
    <citation type="submission" date="2016-10" db="EMBL/GenBank/DDBJ databases">
        <authorList>
            <person name="de Groot N.N."/>
        </authorList>
    </citation>
    <scope>NUCLEOTIDE SEQUENCE [LARGE SCALE GENOMIC DNA]</scope>
    <source>
        <strain evidence="10 11">DSM 14045</strain>
    </source>
</reference>
<feature type="region of interest" description="Disordered" evidence="8">
    <location>
        <begin position="174"/>
        <end position="201"/>
    </location>
</feature>
<dbReference type="NCBIfam" id="TIGR03064">
    <property type="entry name" value="sortase_srtB"/>
    <property type="match status" value="1"/>
</dbReference>
<dbReference type="STRING" id="1122142.SAMN02910414_00708"/>
<evidence type="ECO:0000256" key="9">
    <source>
        <dbReference type="SAM" id="Phobius"/>
    </source>
</evidence>
<dbReference type="NCBIfam" id="TIGR02228">
    <property type="entry name" value="sigpep_I_arch"/>
    <property type="match status" value="1"/>
</dbReference>
<dbReference type="Proteomes" id="UP000183918">
    <property type="component" value="Unassembled WGS sequence"/>
</dbReference>
<dbReference type="InterPro" id="IPR001733">
    <property type="entry name" value="Peptidase_S26B"/>
</dbReference>
<dbReference type="GO" id="GO:0006465">
    <property type="term" value="P:signal peptide processing"/>
    <property type="evidence" value="ECO:0007669"/>
    <property type="project" value="UniProtKB-UniRule"/>
</dbReference>
<dbReference type="InterPro" id="IPR036286">
    <property type="entry name" value="LexA/Signal_pep-like_sf"/>
</dbReference>
<feature type="transmembrane region" description="Helical" evidence="9">
    <location>
        <begin position="206"/>
        <end position="232"/>
    </location>
</feature>
<evidence type="ECO:0000256" key="5">
    <source>
        <dbReference type="ARBA" id="ARBA00023136"/>
    </source>
</evidence>
<dbReference type="SUPFAM" id="SSF51306">
    <property type="entry name" value="LexA/Signal peptidase"/>
    <property type="match status" value="1"/>
</dbReference>
<dbReference type="InterPro" id="IPR023365">
    <property type="entry name" value="Sortase_dom-sf"/>
</dbReference>
<dbReference type="InterPro" id="IPR009835">
    <property type="entry name" value="SrtB"/>
</dbReference>
<keyword evidence="4 9" id="KW-1133">Transmembrane helix</keyword>
<comment type="subcellular location">
    <subcellularLocation>
        <location evidence="1">Membrane</location>
    </subcellularLocation>
</comment>
<keyword evidence="11" id="KW-1185">Reference proteome</keyword>
<dbReference type="EC" id="3.4.21.89" evidence="6"/>
<dbReference type="GO" id="GO:0009003">
    <property type="term" value="F:signal peptidase activity"/>
    <property type="evidence" value="ECO:0007669"/>
    <property type="project" value="UniProtKB-EC"/>
</dbReference>
<dbReference type="GO" id="GO:0004252">
    <property type="term" value="F:serine-type endopeptidase activity"/>
    <property type="evidence" value="ECO:0007669"/>
    <property type="project" value="UniProtKB-UniRule"/>
</dbReference>
<dbReference type="InterPro" id="IPR005754">
    <property type="entry name" value="Sortase"/>
</dbReference>
<keyword evidence="2 9" id="KW-0812">Transmembrane</keyword>
<evidence type="ECO:0000313" key="10">
    <source>
        <dbReference type="EMBL" id="SDY08114.1"/>
    </source>
</evidence>
<accession>A0A1H3H032</accession>
<dbReference type="CDD" id="cd06530">
    <property type="entry name" value="S26_SPase_I"/>
    <property type="match status" value="1"/>
</dbReference>
<organism evidence="10 11">
    <name type="scientific">Lachnobacterium bovis DSM 14045</name>
    <dbReference type="NCBI Taxonomy" id="1122142"/>
    <lineage>
        <taxon>Bacteria</taxon>
        <taxon>Bacillati</taxon>
        <taxon>Bacillota</taxon>
        <taxon>Clostridia</taxon>
        <taxon>Lachnospirales</taxon>
        <taxon>Lachnospiraceae</taxon>
        <taxon>Lachnobacterium</taxon>
    </lineage>
</organism>
<dbReference type="Gene3D" id="2.40.260.10">
    <property type="entry name" value="Sortase"/>
    <property type="match status" value="1"/>
</dbReference>
<protein>
    <recommendedName>
        <fullName evidence="6">Signal peptidase I</fullName>
        <ecNumber evidence="6">3.4.21.89</ecNumber>
    </recommendedName>
</protein>
<evidence type="ECO:0000256" key="8">
    <source>
        <dbReference type="SAM" id="MobiDB-lite"/>
    </source>
</evidence>
<evidence type="ECO:0000256" key="4">
    <source>
        <dbReference type="ARBA" id="ARBA00022989"/>
    </source>
</evidence>
<dbReference type="CDD" id="cd05826">
    <property type="entry name" value="Sortase_B"/>
    <property type="match status" value="1"/>
</dbReference>
<proteinExistence type="predicted"/>
<gene>
    <name evidence="10" type="ORF">SAMN02910414_00708</name>
</gene>
<dbReference type="Pfam" id="PF04203">
    <property type="entry name" value="Sortase"/>
    <property type="match status" value="1"/>
</dbReference>
<dbReference type="AlphaFoldDB" id="A0A1H3H032"/>
<dbReference type="RefSeq" id="WP_083354425.1">
    <property type="nucleotide sequence ID" value="NZ_FNPG01000007.1"/>
</dbReference>
<evidence type="ECO:0000256" key="2">
    <source>
        <dbReference type="ARBA" id="ARBA00022692"/>
    </source>
</evidence>
<dbReference type="SUPFAM" id="SSF63817">
    <property type="entry name" value="Sortase"/>
    <property type="match status" value="1"/>
</dbReference>
<evidence type="ECO:0000256" key="1">
    <source>
        <dbReference type="ARBA" id="ARBA00004370"/>
    </source>
</evidence>
<dbReference type="InterPro" id="IPR019533">
    <property type="entry name" value="Peptidase_S26"/>
</dbReference>
<name>A0A1H3H032_9FIRM</name>